<dbReference type="Proteomes" id="UP001165378">
    <property type="component" value="Unassembled WGS sequence"/>
</dbReference>
<dbReference type="RefSeq" id="WP_235052818.1">
    <property type="nucleotide sequence ID" value="NZ_JAKFHA010000007.1"/>
</dbReference>
<name>A0AA41Q0E6_9ACTN</name>
<gene>
    <name evidence="2" type="ORF">LZ495_15770</name>
</gene>
<accession>A0AA41Q0E6</accession>
<feature type="domain" description="DUF397" evidence="1">
    <location>
        <begin position="7"/>
        <end position="57"/>
    </location>
</feature>
<organism evidence="2 3">
    <name type="scientific">Yinghuangia soli</name>
    <dbReference type="NCBI Taxonomy" id="2908204"/>
    <lineage>
        <taxon>Bacteria</taxon>
        <taxon>Bacillati</taxon>
        <taxon>Actinomycetota</taxon>
        <taxon>Actinomycetes</taxon>
        <taxon>Kitasatosporales</taxon>
        <taxon>Streptomycetaceae</taxon>
        <taxon>Yinghuangia</taxon>
    </lineage>
</organism>
<sequence length="61" mass="6483">MNDPAVNWVKSSYSVDAQNLCVEVAHPTSPTVLARDSKLVASPTVRFPADAWAAFLGAGPR</sequence>
<evidence type="ECO:0000259" key="1">
    <source>
        <dbReference type="Pfam" id="PF04149"/>
    </source>
</evidence>
<reference evidence="2" key="1">
    <citation type="submission" date="2022-01" db="EMBL/GenBank/DDBJ databases">
        <title>Genome-Based Taxonomic Classification of the Phylum Actinobacteria.</title>
        <authorList>
            <person name="Gao Y."/>
        </authorList>
    </citation>
    <scope>NUCLEOTIDE SEQUENCE</scope>
    <source>
        <strain evidence="2">KLBMP 8922</strain>
    </source>
</reference>
<keyword evidence="3" id="KW-1185">Reference proteome</keyword>
<evidence type="ECO:0000313" key="3">
    <source>
        <dbReference type="Proteomes" id="UP001165378"/>
    </source>
</evidence>
<comment type="caution">
    <text evidence="2">The sequence shown here is derived from an EMBL/GenBank/DDBJ whole genome shotgun (WGS) entry which is preliminary data.</text>
</comment>
<dbReference type="EMBL" id="JAKFHA010000007">
    <property type="protein sequence ID" value="MCF2528665.1"/>
    <property type="molecule type" value="Genomic_DNA"/>
</dbReference>
<protein>
    <submittedName>
        <fullName evidence="2">DUF397 domain-containing protein</fullName>
    </submittedName>
</protein>
<proteinExistence type="predicted"/>
<evidence type="ECO:0000313" key="2">
    <source>
        <dbReference type="EMBL" id="MCF2528665.1"/>
    </source>
</evidence>
<dbReference type="AlphaFoldDB" id="A0AA41Q0E6"/>
<dbReference type="Pfam" id="PF04149">
    <property type="entry name" value="DUF397"/>
    <property type="match status" value="1"/>
</dbReference>
<dbReference type="InterPro" id="IPR007278">
    <property type="entry name" value="DUF397"/>
</dbReference>